<dbReference type="Proteomes" id="UP001597417">
    <property type="component" value="Unassembled WGS sequence"/>
</dbReference>
<feature type="domain" description="AMP-binding enzyme C-terminal" evidence="4">
    <location>
        <begin position="427"/>
        <end position="501"/>
    </location>
</feature>
<dbReference type="Gene3D" id="3.40.50.12780">
    <property type="entry name" value="N-terminal domain of ligase-like"/>
    <property type="match status" value="1"/>
</dbReference>
<evidence type="ECO:0000259" key="4">
    <source>
        <dbReference type="Pfam" id="PF13193"/>
    </source>
</evidence>
<dbReference type="InterPro" id="IPR020845">
    <property type="entry name" value="AMP-binding_CS"/>
</dbReference>
<reference evidence="6" key="1">
    <citation type="journal article" date="2019" name="Int. J. Syst. Evol. Microbiol.">
        <title>The Global Catalogue of Microorganisms (GCM) 10K type strain sequencing project: providing services to taxonomists for standard genome sequencing and annotation.</title>
        <authorList>
            <consortium name="The Broad Institute Genomics Platform"/>
            <consortium name="The Broad Institute Genome Sequencing Center for Infectious Disease"/>
            <person name="Wu L."/>
            <person name="Ma J."/>
        </authorList>
    </citation>
    <scope>NUCLEOTIDE SEQUENCE [LARGE SCALE GENOMIC DNA]</scope>
    <source>
        <strain evidence="6">CGMCC 4.7645</strain>
    </source>
</reference>
<protein>
    <submittedName>
        <fullName evidence="5">Class I adenylate-forming enzyme family protein</fullName>
    </submittedName>
</protein>
<dbReference type="InterPro" id="IPR000873">
    <property type="entry name" value="AMP-dep_synth/lig_dom"/>
</dbReference>
<dbReference type="Pfam" id="PF13193">
    <property type="entry name" value="AMP-binding_C"/>
    <property type="match status" value="1"/>
</dbReference>
<dbReference type="InterPro" id="IPR045851">
    <property type="entry name" value="AMP-bd_C_sf"/>
</dbReference>
<comment type="similarity">
    <text evidence="1">Belongs to the ATP-dependent AMP-binding enzyme family.</text>
</comment>
<keyword evidence="6" id="KW-1185">Reference proteome</keyword>
<evidence type="ECO:0000313" key="6">
    <source>
        <dbReference type="Proteomes" id="UP001597417"/>
    </source>
</evidence>
<dbReference type="Pfam" id="PF00501">
    <property type="entry name" value="AMP-binding"/>
    <property type="match status" value="1"/>
</dbReference>
<sequence length="516" mass="55829">MLTGDPDDNVAQLLWRHARRHPDRPCLTDLDSPEGARTLSYGELTARVAGLAGGLRDAGIRAGDRVAVLLRNSVEFVETFLAVAAVGAVVVPFNVRLREDDFRHMLVDSGSRLLVTEAGHLDAAPTLREVPGLRVVLVDTDGGLDPLRAGPIDEPAEPPEGGLLSLMYTSGTTGAPKAVMLTHRSWRAVAATAMSVLGFASDDVVLHVAPLTHGAGFMLLPTLAAGGHNLLCGSYDAARTARLLHSAKVTGLFLVPSMIRMFLDELDEDWQIREGFRWLYYAGSPIDQSTLREATAAFDGHVVQSFAQMESPMFLTVLDSADHLRALRNPDSPVIRSAGRVLPGVELSIVDPDGTPLPPGSDGEVVARAPQMMAGYWGRAKETAATLADGWLHTGDIGHLDEDGYLHVVDRLKDMIVTGGSNVYAREVEEVLLTISRIGDAAVIGTPDRIWGEAVTAVLVPDGRPPADDQIIEACRRKLPGYRIPKRIIWVAELPRNAYGKILKRELRERYSTPGR</sequence>
<evidence type="ECO:0000256" key="1">
    <source>
        <dbReference type="ARBA" id="ARBA00006432"/>
    </source>
</evidence>
<comment type="caution">
    <text evidence="5">The sequence shown here is derived from an EMBL/GenBank/DDBJ whole genome shotgun (WGS) entry which is preliminary data.</text>
</comment>
<dbReference type="EMBL" id="JBHUKR010000006">
    <property type="protein sequence ID" value="MFD2416924.1"/>
    <property type="molecule type" value="Genomic_DNA"/>
</dbReference>
<dbReference type="InterPro" id="IPR025110">
    <property type="entry name" value="AMP-bd_C"/>
</dbReference>
<dbReference type="PROSITE" id="PS00455">
    <property type="entry name" value="AMP_BINDING"/>
    <property type="match status" value="1"/>
</dbReference>
<proteinExistence type="inferred from homology"/>
<dbReference type="PANTHER" id="PTHR43201">
    <property type="entry name" value="ACYL-COA SYNTHETASE"/>
    <property type="match status" value="1"/>
</dbReference>
<dbReference type="Gene3D" id="3.30.300.30">
    <property type="match status" value="1"/>
</dbReference>
<gene>
    <name evidence="5" type="ORF">ACFSXZ_11380</name>
</gene>
<feature type="domain" description="AMP-dependent synthetase/ligase" evidence="3">
    <location>
        <begin position="15"/>
        <end position="377"/>
    </location>
</feature>
<accession>A0ABW5FRT3</accession>
<evidence type="ECO:0000259" key="3">
    <source>
        <dbReference type="Pfam" id="PF00501"/>
    </source>
</evidence>
<dbReference type="RefSeq" id="WP_378264160.1">
    <property type="nucleotide sequence ID" value="NZ_JBHUKR010000006.1"/>
</dbReference>
<dbReference type="PANTHER" id="PTHR43201:SF5">
    <property type="entry name" value="MEDIUM-CHAIN ACYL-COA LIGASE ACSF2, MITOCHONDRIAL"/>
    <property type="match status" value="1"/>
</dbReference>
<dbReference type="InterPro" id="IPR042099">
    <property type="entry name" value="ANL_N_sf"/>
</dbReference>
<evidence type="ECO:0000256" key="2">
    <source>
        <dbReference type="ARBA" id="ARBA00022598"/>
    </source>
</evidence>
<dbReference type="SUPFAM" id="SSF56801">
    <property type="entry name" value="Acetyl-CoA synthetase-like"/>
    <property type="match status" value="1"/>
</dbReference>
<name>A0ABW5FRT3_9PSEU</name>
<keyword evidence="2" id="KW-0436">Ligase</keyword>
<organism evidence="5 6">
    <name type="scientific">Amycolatopsis pigmentata</name>
    <dbReference type="NCBI Taxonomy" id="450801"/>
    <lineage>
        <taxon>Bacteria</taxon>
        <taxon>Bacillati</taxon>
        <taxon>Actinomycetota</taxon>
        <taxon>Actinomycetes</taxon>
        <taxon>Pseudonocardiales</taxon>
        <taxon>Pseudonocardiaceae</taxon>
        <taxon>Amycolatopsis</taxon>
    </lineage>
</organism>
<evidence type="ECO:0000313" key="5">
    <source>
        <dbReference type="EMBL" id="MFD2416924.1"/>
    </source>
</evidence>